<gene>
    <name evidence="6" type="ORF">CTI12_AA123680</name>
</gene>
<dbReference type="InterPro" id="IPR004038">
    <property type="entry name" value="Ribosomal_eL8/eL30/eS12/Gad45"/>
</dbReference>
<evidence type="ECO:0000256" key="3">
    <source>
        <dbReference type="ARBA" id="ARBA00023274"/>
    </source>
</evidence>
<dbReference type="Gene3D" id="3.30.1330.30">
    <property type="match status" value="1"/>
</dbReference>
<dbReference type="AlphaFoldDB" id="A0A2U1PQW2"/>
<comment type="caution">
    <text evidence="6">The sequence shown here is derived from an EMBL/GenBank/DDBJ whole genome shotgun (WGS) entry which is preliminary data.</text>
</comment>
<dbReference type="STRING" id="35608.A0A2U1PQW2"/>
<feature type="domain" description="Ribosomal protein eL8/eL30/eS12/Gadd45" evidence="5">
    <location>
        <begin position="28"/>
        <end position="121"/>
    </location>
</feature>
<keyword evidence="3 4" id="KW-0687">Ribonucleoprotein</keyword>
<dbReference type="GO" id="GO:0006412">
    <property type="term" value="P:translation"/>
    <property type="evidence" value="ECO:0007669"/>
    <property type="project" value="InterPro"/>
</dbReference>
<accession>A0A2U1PQW2</accession>
<sequence>MAVEEAVIPVETPAPAPALGEPMDIMTALQLVLRKSLAHGGLVRGLHEAAKVIEKHAALLCVLAEDCNQPDYLKLVKALCADHNVNLVTVPAAKTLGEWAGLCKIDSEGQARKVVGCSCLVVKDYGEESEGLHIVQDRNHMSNSALASLEAFRSHVSDNLNRALESIKLGSDFLTLAWMHACFKMLPMINNAFAKLMVDIDYPVTSWEGGSILEYLDYTINLLDVLNLISSSLSNVNQARVSLTHALSLMESSPIHGIERMKEIRPHDSIKEFKASEGNHGEKNLHGKEFIFHEAVLVLRSSGFWVCGVVLSALKSDIKPIMEITRNVVFVDSSLMALDSIFKKKFMEEGGFVKDFERVNESVRSIVSSGTGDLDGAMELKRRLEVVGNGLKGLKDEEERLFGNVMSARNEVLEVLRRSHN</sequence>
<dbReference type="PANTHER" id="PTHR11843">
    <property type="entry name" value="40S RIBOSOMAL PROTEIN S12"/>
    <property type="match status" value="1"/>
</dbReference>
<dbReference type="GO" id="GO:1990904">
    <property type="term" value="C:ribonucleoprotein complex"/>
    <property type="evidence" value="ECO:0007669"/>
    <property type="project" value="UniProtKB-KW"/>
</dbReference>
<keyword evidence="2 4" id="KW-0689">Ribosomal protein</keyword>
<proteinExistence type="inferred from homology"/>
<evidence type="ECO:0000259" key="5">
    <source>
        <dbReference type="Pfam" id="PF01248"/>
    </source>
</evidence>
<evidence type="ECO:0000256" key="1">
    <source>
        <dbReference type="ARBA" id="ARBA00005824"/>
    </source>
</evidence>
<dbReference type="OrthoDB" id="985898at2759"/>
<dbReference type="InterPro" id="IPR029064">
    <property type="entry name" value="Ribosomal_eL30-like_sf"/>
</dbReference>
<dbReference type="GO" id="GO:0005840">
    <property type="term" value="C:ribosome"/>
    <property type="evidence" value="ECO:0007669"/>
    <property type="project" value="UniProtKB-KW"/>
</dbReference>
<comment type="similarity">
    <text evidence="1 4">Belongs to the eukaryotic ribosomal protein eS12 family.</text>
</comment>
<evidence type="ECO:0000313" key="7">
    <source>
        <dbReference type="Proteomes" id="UP000245207"/>
    </source>
</evidence>
<dbReference type="InterPro" id="IPR047860">
    <property type="entry name" value="Ribosomal_eS12_CS"/>
</dbReference>
<keyword evidence="7" id="KW-1185">Reference proteome</keyword>
<evidence type="ECO:0000256" key="2">
    <source>
        <dbReference type="ARBA" id="ARBA00022980"/>
    </source>
</evidence>
<dbReference type="SUPFAM" id="SSF55315">
    <property type="entry name" value="L30e-like"/>
    <property type="match status" value="1"/>
</dbReference>
<evidence type="ECO:0000256" key="4">
    <source>
        <dbReference type="RuleBase" id="RU000670"/>
    </source>
</evidence>
<dbReference type="Proteomes" id="UP000245207">
    <property type="component" value="Unassembled WGS sequence"/>
</dbReference>
<dbReference type="InterPro" id="IPR000530">
    <property type="entry name" value="Ribosomal_eS12"/>
</dbReference>
<organism evidence="6 7">
    <name type="scientific">Artemisia annua</name>
    <name type="common">Sweet wormwood</name>
    <dbReference type="NCBI Taxonomy" id="35608"/>
    <lineage>
        <taxon>Eukaryota</taxon>
        <taxon>Viridiplantae</taxon>
        <taxon>Streptophyta</taxon>
        <taxon>Embryophyta</taxon>
        <taxon>Tracheophyta</taxon>
        <taxon>Spermatophyta</taxon>
        <taxon>Magnoliopsida</taxon>
        <taxon>eudicotyledons</taxon>
        <taxon>Gunneridae</taxon>
        <taxon>Pentapetalae</taxon>
        <taxon>asterids</taxon>
        <taxon>campanulids</taxon>
        <taxon>Asterales</taxon>
        <taxon>Asteraceae</taxon>
        <taxon>Asteroideae</taxon>
        <taxon>Anthemideae</taxon>
        <taxon>Artemisiinae</taxon>
        <taxon>Artemisia</taxon>
    </lineage>
</organism>
<dbReference type="EMBL" id="PKPP01000841">
    <property type="protein sequence ID" value="PWA88146.1"/>
    <property type="molecule type" value="Genomic_DNA"/>
</dbReference>
<dbReference type="Pfam" id="PF01248">
    <property type="entry name" value="Ribosomal_L7Ae"/>
    <property type="match status" value="1"/>
</dbReference>
<dbReference type="PRINTS" id="PR00972">
    <property type="entry name" value="RIBSOMALS12E"/>
</dbReference>
<dbReference type="GO" id="GO:0003735">
    <property type="term" value="F:structural constituent of ribosome"/>
    <property type="evidence" value="ECO:0007669"/>
    <property type="project" value="InterPro"/>
</dbReference>
<reference evidence="6 7" key="1">
    <citation type="journal article" date="2018" name="Mol. Plant">
        <title>The genome of Artemisia annua provides insight into the evolution of Asteraceae family and artemisinin biosynthesis.</title>
        <authorList>
            <person name="Shen Q."/>
            <person name="Zhang L."/>
            <person name="Liao Z."/>
            <person name="Wang S."/>
            <person name="Yan T."/>
            <person name="Shi P."/>
            <person name="Liu M."/>
            <person name="Fu X."/>
            <person name="Pan Q."/>
            <person name="Wang Y."/>
            <person name="Lv Z."/>
            <person name="Lu X."/>
            <person name="Zhang F."/>
            <person name="Jiang W."/>
            <person name="Ma Y."/>
            <person name="Chen M."/>
            <person name="Hao X."/>
            <person name="Li L."/>
            <person name="Tang Y."/>
            <person name="Lv G."/>
            <person name="Zhou Y."/>
            <person name="Sun X."/>
            <person name="Brodelius P.E."/>
            <person name="Rose J.K.C."/>
            <person name="Tang K."/>
        </authorList>
    </citation>
    <scope>NUCLEOTIDE SEQUENCE [LARGE SCALE GENOMIC DNA]</scope>
    <source>
        <strain evidence="7">cv. Huhao1</strain>
        <tissue evidence="6">Leaf</tissue>
    </source>
</reference>
<protein>
    <recommendedName>
        <fullName evidence="4">40S ribosomal protein S12</fullName>
    </recommendedName>
</protein>
<evidence type="ECO:0000313" key="6">
    <source>
        <dbReference type="EMBL" id="PWA88146.1"/>
    </source>
</evidence>
<dbReference type="FunFam" id="3.30.1330.30:FF:000013">
    <property type="entry name" value="40S ribosomal protein S12"/>
    <property type="match status" value="1"/>
</dbReference>
<dbReference type="PROSITE" id="PS01189">
    <property type="entry name" value="RIBOSOMAL_S12E"/>
    <property type="match status" value="1"/>
</dbReference>
<name>A0A2U1PQW2_ARTAN</name>